<dbReference type="SUPFAM" id="SSF55729">
    <property type="entry name" value="Acyl-CoA N-acyltransferases (Nat)"/>
    <property type="match status" value="1"/>
</dbReference>
<dbReference type="EMBL" id="JBHUEA010000025">
    <property type="protein sequence ID" value="MFD1722700.1"/>
    <property type="molecule type" value="Genomic_DNA"/>
</dbReference>
<evidence type="ECO:0000313" key="3">
    <source>
        <dbReference type="Proteomes" id="UP001597347"/>
    </source>
</evidence>
<name>A0ABW4LGU8_9MICO</name>
<evidence type="ECO:0000259" key="1">
    <source>
        <dbReference type="PROSITE" id="PS51186"/>
    </source>
</evidence>
<feature type="domain" description="N-acetyltransferase" evidence="1">
    <location>
        <begin position="34"/>
        <end position="172"/>
    </location>
</feature>
<dbReference type="InterPro" id="IPR016181">
    <property type="entry name" value="Acyl_CoA_acyltransferase"/>
</dbReference>
<gene>
    <name evidence="2" type="ORF">ACFSBI_14180</name>
</gene>
<protein>
    <submittedName>
        <fullName evidence="2">GNAT family N-acetyltransferase</fullName>
    </submittedName>
</protein>
<dbReference type="PROSITE" id="PS51186">
    <property type="entry name" value="GNAT"/>
    <property type="match status" value="1"/>
</dbReference>
<evidence type="ECO:0000313" key="2">
    <source>
        <dbReference type="EMBL" id="MFD1722700.1"/>
    </source>
</evidence>
<comment type="caution">
    <text evidence="2">The sequence shown here is derived from an EMBL/GenBank/DDBJ whole genome shotgun (WGS) entry which is preliminary data.</text>
</comment>
<sequence length="172" mass="18572">MGSLVVPHVRHHASWLVAAAEFGSGHIDGAGLPDGFEVASVADEQAFAALVAQLVGNVQEDFPRPEGYVPATALWIVDGDQVVGSLQIRHRLTPFLLEQGGHIGYSVRPSARRRGHASAALRDALPIARDLGIERVLITCDEDNAGSRAVIERNGGEYEDSRVGKRRYWIAT</sequence>
<dbReference type="InterPro" id="IPR000182">
    <property type="entry name" value="GNAT_dom"/>
</dbReference>
<dbReference type="RefSeq" id="WP_377936039.1">
    <property type="nucleotide sequence ID" value="NZ_JBHUEA010000025.1"/>
</dbReference>
<dbReference type="Pfam" id="PF13302">
    <property type="entry name" value="Acetyltransf_3"/>
    <property type="match status" value="1"/>
</dbReference>
<keyword evidence="3" id="KW-1185">Reference proteome</keyword>
<dbReference type="Proteomes" id="UP001597347">
    <property type="component" value="Unassembled WGS sequence"/>
</dbReference>
<dbReference type="Gene3D" id="3.40.630.30">
    <property type="match status" value="1"/>
</dbReference>
<dbReference type="CDD" id="cd04301">
    <property type="entry name" value="NAT_SF"/>
    <property type="match status" value="1"/>
</dbReference>
<proteinExistence type="predicted"/>
<reference evidence="3" key="1">
    <citation type="journal article" date="2019" name="Int. J. Syst. Evol. Microbiol.">
        <title>The Global Catalogue of Microorganisms (GCM) 10K type strain sequencing project: providing services to taxonomists for standard genome sequencing and annotation.</title>
        <authorList>
            <consortium name="The Broad Institute Genomics Platform"/>
            <consortium name="The Broad Institute Genome Sequencing Center for Infectious Disease"/>
            <person name="Wu L."/>
            <person name="Ma J."/>
        </authorList>
    </citation>
    <scope>NUCLEOTIDE SEQUENCE [LARGE SCALE GENOMIC DNA]</scope>
    <source>
        <strain evidence="3">CGMCC 1.12471</strain>
    </source>
</reference>
<dbReference type="PANTHER" id="PTHR39173:SF1">
    <property type="entry name" value="ACETYLTRANSFERASE"/>
    <property type="match status" value="1"/>
</dbReference>
<accession>A0ABW4LGU8</accession>
<dbReference type="PANTHER" id="PTHR39173">
    <property type="entry name" value="ACETYLTRANSFERASE"/>
    <property type="match status" value="1"/>
</dbReference>
<organism evidence="2 3">
    <name type="scientific">Amnibacterium endophyticum</name>
    <dbReference type="NCBI Taxonomy" id="2109337"/>
    <lineage>
        <taxon>Bacteria</taxon>
        <taxon>Bacillati</taxon>
        <taxon>Actinomycetota</taxon>
        <taxon>Actinomycetes</taxon>
        <taxon>Micrococcales</taxon>
        <taxon>Microbacteriaceae</taxon>
        <taxon>Amnibacterium</taxon>
    </lineage>
</organism>